<evidence type="ECO:0000313" key="3">
    <source>
        <dbReference type="EMBL" id="CAD6342211.1"/>
    </source>
</evidence>
<feature type="signal peptide" evidence="2">
    <location>
        <begin position="1"/>
        <end position="24"/>
    </location>
</feature>
<feature type="region of interest" description="Disordered" evidence="1">
    <location>
        <begin position="25"/>
        <end position="47"/>
    </location>
</feature>
<evidence type="ECO:0000256" key="2">
    <source>
        <dbReference type="SAM" id="SignalP"/>
    </source>
</evidence>
<dbReference type="EMBL" id="CAJGYO010000421">
    <property type="protein sequence ID" value="CAD6342211.1"/>
    <property type="molecule type" value="Genomic_DNA"/>
</dbReference>
<organism evidence="3 4">
    <name type="scientific">Miscanthus lutarioriparius</name>
    <dbReference type="NCBI Taxonomy" id="422564"/>
    <lineage>
        <taxon>Eukaryota</taxon>
        <taxon>Viridiplantae</taxon>
        <taxon>Streptophyta</taxon>
        <taxon>Embryophyta</taxon>
        <taxon>Tracheophyta</taxon>
        <taxon>Spermatophyta</taxon>
        <taxon>Magnoliopsida</taxon>
        <taxon>Liliopsida</taxon>
        <taxon>Poales</taxon>
        <taxon>Poaceae</taxon>
        <taxon>PACMAD clade</taxon>
        <taxon>Panicoideae</taxon>
        <taxon>Andropogonodae</taxon>
        <taxon>Andropogoneae</taxon>
        <taxon>Saccharinae</taxon>
        <taxon>Miscanthus</taxon>
    </lineage>
</organism>
<feature type="compositionally biased region" description="Polar residues" evidence="1">
    <location>
        <begin position="26"/>
        <end position="38"/>
    </location>
</feature>
<dbReference type="Proteomes" id="UP000604825">
    <property type="component" value="Unassembled WGS sequence"/>
</dbReference>
<accession>A0A811SHB2</accession>
<evidence type="ECO:0000256" key="1">
    <source>
        <dbReference type="SAM" id="MobiDB-lite"/>
    </source>
</evidence>
<sequence length="122" mass="12414">MKGKALASSSSAALVLALLTLGEGGSTSSKLQSMQQMNGAEAKQGESPPFKVNHLPCYPGECARSCKSKGYTNGFCRGGGVIPEYCVCVNTNFMGRKGGNGGGDVGNGGGEALFLEDEAMSP</sequence>
<evidence type="ECO:0000313" key="4">
    <source>
        <dbReference type="Proteomes" id="UP000604825"/>
    </source>
</evidence>
<name>A0A811SHB2_9POAL</name>
<feature type="region of interest" description="Disordered" evidence="1">
    <location>
        <begin position="99"/>
        <end position="122"/>
    </location>
</feature>
<comment type="caution">
    <text evidence="3">The sequence shown here is derived from an EMBL/GenBank/DDBJ whole genome shotgun (WGS) entry which is preliminary data.</text>
</comment>
<dbReference type="AlphaFoldDB" id="A0A811SHB2"/>
<gene>
    <name evidence="3" type="ORF">NCGR_LOCUS66309</name>
</gene>
<keyword evidence="4" id="KW-1185">Reference proteome</keyword>
<feature type="chain" id="PRO_5032922272" evidence="2">
    <location>
        <begin position="25"/>
        <end position="122"/>
    </location>
</feature>
<feature type="compositionally biased region" description="Gly residues" evidence="1">
    <location>
        <begin position="99"/>
        <end position="111"/>
    </location>
</feature>
<keyword evidence="2" id="KW-0732">Signal</keyword>
<reference evidence="3" key="1">
    <citation type="submission" date="2020-10" db="EMBL/GenBank/DDBJ databases">
        <authorList>
            <person name="Han B."/>
            <person name="Lu T."/>
            <person name="Zhao Q."/>
            <person name="Huang X."/>
            <person name="Zhao Y."/>
        </authorList>
    </citation>
    <scope>NUCLEOTIDE SEQUENCE</scope>
</reference>
<proteinExistence type="predicted"/>
<protein>
    <submittedName>
        <fullName evidence="3">Uncharacterized protein</fullName>
    </submittedName>
</protein>